<evidence type="ECO:0000256" key="1">
    <source>
        <dbReference type="ARBA" id="ARBA00004167"/>
    </source>
</evidence>
<accession>A0A2I0VLX3</accession>
<evidence type="ECO:0000256" key="9">
    <source>
        <dbReference type="SAM" id="Phobius"/>
    </source>
</evidence>
<dbReference type="InterPro" id="IPR032675">
    <property type="entry name" value="LRR_dom_sf"/>
</dbReference>
<evidence type="ECO:0000256" key="7">
    <source>
        <dbReference type="ARBA" id="ARBA00023136"/>
    </source>
</evidence>
<gene>
    <name evidence="11" type="primary">RLP12</name>
    <name evidence="11" type="ORF">MA16_Dca026271</name>
</gene>
<evidence type="ECO:0000256" key="6">
    <source>
        <dbReference type="ARBA" id="ARBA00022989"/>
    </source>
</evidence>
<protein>
    <submittedName>
        <fullName evidence="11">Receptor-like protein 12</fullName>
    </submittedName>
</protein>
<comment type="similarity">
    <text evidence="2">Belongs to the RLP family.</text>
</comment>
<dbReference type="InterPro" id="IPR001611">
    <property type="entry name" value="Leu-rich_rpt"/>
</dbReference>
<dbReference type="Proteomes" id="UP000233837">
    <property type="component" value="Unassembled WGS sequence"/>
</dbReference>
<dbReference type="Pfam" id="PF08263">
    <property type="entry name" value="LRRNT_2"/>
    <property type="match status" value="1"/>
</dbReference>
<dbReference type="FunFam" id="3.80.10.10:FF:000111">
    <property type="entry name" value="LRR receptor-like serine/threonine-protein kinase ERECTA"/>
    <property type="match status" value="1"/>
</dbReference>
<dbReference type="Gene3D" id="3.30.1490.310">
    <property type="match status" value="1"/>
</dbReference>
<dbReference type="GO" id="GO:0016020">
    <property type="term" value="C:membrane"/>
    <property type="evidence" value="ECO:0007669"/>
    <property type="project" value="UniProtKB-SubCell"/>
</dbReference>
<keyword evidence="3" id="KW-0433">Leucine-rich repeat</keyword>
<evidence type="ECO:0000256" key="8">
    <source>
        <dbReference type="ARBA" id="ARBA00023180"/>
    </source>
</evidence>
<keyword evidence="5" id="KW-0677">Repeat</keyword>
<keyword evidence="6 9" id="KW-1133">Transmembrane helix</keyword>
<evidence type="ECO:0000313" key="12">
    <source>
        <dbReference type="Proteomes" id="UP000233837"/>
    </source>
</evidence>
<reference evidence="11 12" key="1">
    <citation type="journal article" date="2016" name="Sci. Rep.">
        <title>The Dendrobium catenatum Lindl. genome sequence provides insights into polysaccharide synthase, floral development and adaptive evolution.</title>
        <authorList>
            <person name="Zhang G.Q."/>
            <person name="Xu Q."/>
            <person name="Bian C."/>
            <person name="Tsai W.C."/>
            <person name="Yeh C.M."/>
            <person name="Liu K.W."/>
            <person name="Yoshida K."/>
            <person name="Zhang L.S."/>
            <person name="Chang S.B."/>
            <person name="Chen F."/>
            <person name="Shi Y."/>
            <person name="Su Y.Y."/>
            <person name="Zhang Y.Q."/>
            <person name="Chen L.J."/>
            <person name="Yin Y."/>
            <person name="Lin M."/>
            <person name="Huang H."/>
            <person name="Deng H."/>
            <person name="Wang Z.W."/>
            <person name="Zhu S.L."/>
            <person name="Zhao X."/>
            <person name="Deng C."/>
            <person name="Niu S.C."/>
            <person name="Huang J."/>
            <person name="Wang M."/>
            <person name="Liu G.H."/>
            <person name="Yang H.J."/>
            <person name="Xiao X.J."/>
            <person name="Hsiao Y.Y."/>
            <person name="Wu W.L."/>
            <person name="Chen Y.Y."/>
            <person name="Mitsuda N."/>
            <person name="Ohme-Takagi M."/>
            <person name="Luo Y.B."/>
            <person name="Van de Peer Y."/>
            <person name="Liu Z.J."/>
        </authorList>
    </citation>
    <scope>NUCLEOTIDE SEQUENCE [LARGE SCALE GENOMIC DNA]</scope>
    <source>
        <tissue evidence="11">The whole plant</tissue>
    </source>
</reference>
<comment type="subcellular location">
    <subcellularLocation>
        <location evidence="1">Membrane</location>
        <topology evidence="1">Single-pass membrane protein</topology>
    </subcellularLocation>
</comment>
<evidence type="ECO:0000259" key="10">
    <source>
        <dbReference type="Pfam" id="PF08263"/>
    </source>
</evidence>
<reference evidence="11 12" key="2">
    <citation type="journal article" date="2017" name="Nature">
        <title>The Apostasia genome and the evolution of orchids.</title>
        <authorList>
            <person name="Zhang G.Q."/>
            <person name="Liu K.W."/>
            <person name="Li Z."/>
            <person name="Lohaus R."/>
            <person name="Hsiao Y.Y."/>
            <person name="Niu S.C."/>
            <person name="Wang J.Y."/>
            <person name="Lin Y.C."/>
            <person name="Xu Q."/>
            <person name="Chen L.J."/>
            <person name="Yoshida K."/>
            <person name="Fujiwara S."/>
            <person name="Wang Z.W."/>
            <person name="Zhang Y.Q."/>
            <person name="Mitsuda N."/>
            <person name="Wang M."/>
            <person name="Liu G.H."/>
            <person name="Pecoraro L."/>
            <person name="Huang H.X."/>
            <person name="Xiao X.J."/>
            <person name="Lin M."/>
            <person name="Wu X.Y."/>
            <person name="Wu W.L."/>
            <person name="Chen Y.Y."/>
            <person name="Chang S.B."/>
            <person name="Sakamoto S."/>
            <person name="Ohme-Takagi M."/>
            <person name="Yagi M."/>
            <person name="Zeng S.J."/>
            <person name="Shen C.Y."/>
            <person name="Yeh C.M."/>
            <person name="Luo Y.B."/>
            <person name="Tsai W.C."/>
            <person name="Van de Peer Y."/>
            <person name="Liu Z.J."/>
        </authorList>
    </citation>
    <scope>NUCLEOTIDE SEQUENCE [LARGE SCALE GENOMIC DNA]</scope>
    <source>
        <tissue evidence="11">The whole plant</tissue>
    </source>
</reference>
<evidence type="ECO:0000256" key="2">
    <source>
        <dbReference type="ARBA" id="ARBA00009592"/>
    </source>
</evidence>
<dbReference type="PANTHER" id="PTHR48054">
    <property type="entry name" value="RECEPTOR KINASE-LIKE PROTEIN XA21"/>
    <property type="match status" value="1"/>
</dbReference>
<dbReference type="InterPro" id="IPR013210">
    <property type="entry name" value="LRR_N_plant-typ"/>
</dbReference>
<keyword evidence="4 9" id="KW-0812">Transmembrane</keyword>
<organism evidence="11 12">
    <name type="scientific">Dendrobium catenatum</name>
    <dbReference type="NCBI Taxonomy" id="906689"/>
    <lineage>
        <taxon>Eukaryota</taxon>
        <taxon>Viridiplantae</taxon>
        <taxon>Streptophyta</taxon>
        <taxon>Embryophyta</taxon>
        <taxon>Tracheophyta</taxon>
        <taxon>Spermatophyta</taxon>
        <taxon>Magnoliopsida</taxon>
        <taxon>Liliopsida</taxon>
        <taxon>Asparagales</taxon>
        <taxon>Orchidaceae</taxon>
        <taxon>Epidendroideae</taxon>
        <taxon>Malaxideae</taxon>
        <taxon>Dendrobiinae</taxon>
        <taxon>Dendrobium</taxon>
    </lineage>
</organism>
<dbReference type="EMBL" id="KZ503425">
    <property type="protein sequence ID" value="PKU64409.1"/>
    <property type="molecule type" value="Genomic_DNA"/>
</dbReference>
<proteinExistence type="inferred from homology"/>
<evidence type="ECO:0000256" key="4">
    <source>
        <dbReference type="ARBA" id="ARBA00022692"/>
    </source>
</evidence>
<dbReference type="Pfam" id="PF00560">
    <property type="entry name" value="LRR_1"/>
    <property type="match status" value="3"/>
</dbReference>
<dbReference type="PANTHER" id="PTHR48054:SF47">
    <property type="entry name" value="OS06G0179800 PROTEIN"/>
    <property type="match status" value="1"/>
</dbReference>
<evidence type="ECO:0000256" key="3">
    <source>
        <dbReference type="ARBA" id="ARBA00022614"/>
    </source>
</evidence>
<keyword evidence="7 9" id="KW-0472">Membrane</keyword>
<evidence type="ECO:0000313" key="11">
    <source>
        <dbReference type="EMBL" id="PKU64409.1"/>
    </source>
</evidence>
<dbReference type="InterPro" id="IPR052592">
    <property type="entry name" value="LRR-RLK"/>
</dbReference>
<dbReference type="SUPFAM" id="SSF52058">
    <property type="entry name" value="L domain-like"/>
    <property type="match status" value="1"/>
</dbReference>
<feature type="domain" description="Leucine-rich repeat-containing N-terminal plant-type" evidence="10">
    <location>
        <begin position="38"/>
        <end position="74"/>
    </location>
</feature>
<keyword evidence="11" id="KW-0675">Receptor</keyword>
<feature type="transmembrane region" description="Helical" evidence="9">
    <location>
        <begin position="269"/>
        <end position="296"/>
    </location>
</feature>
<keyword evidence="12" id="KW-1185">Reference proteome</keyword>
<dbReference type="AlphaFoldDB" id="A0A2I0VLX3"/>
<evidence type="ECO:0000256" key="5">
    <source>
        <dbReference type="ARBA" id="ARBA00022737"/>
    </source>
</evidence>
<dbReference type="STRING" id="906689.A0A2I0VLX3"/>
<dbReference type="Gene3D" id="3.80.10.10">
    <property type="entry name" value="Ribonuclease Inhibitor"/>
    <property type="match status" value="2"/>
</dbReference>
<keyword evidence="8" id="KW-0325">Glycoprotein</keyword>
<name>A0A2I0VLX3_9ASPA</name>
<sequence>MDLFHINFVVFFQLPLLSFCLVFEFFSINCNALGQCLQAESSALLQLKRGFTSGDLDSWKQSTNCCIWEGVTCDESLGRVIGLDLSNQFIADKIDIVQGDIRSTINNQEYYLVLLTIVNKGQQMTISRSWKNIMSIDFSNNLFEGEIPITIGQLASLQVLNISNNYLTGNIIPQLGNLSQLESLDLSMNNLSGEIPQELGSLYFLGYLNLSYNKLVGNIPVRGQLCTFPNTSFEGNNGLSLLPCYTLVPRVNNTTISSYLHNQAPKNGIYMIIMGILFGVGFGGSMAIVVVFDVMCCERRRRRSRRPIDG</sequence>